<proteinExistence type="predicted"/>
<evidence type="ECO:0000256" key="1">
    <source>
        <dbReference type="SAM" id="Phobius"/>
    </source>
</evidence>
<accession>A0A1A9ZD69</accession>
<keyword evidence="1" id="KW-1133">Transmembrane helix</keyword>
<keyword evidence="1" id="KW-0812">Transmembrane</keyword>
<organism evidence="2 3">
    <name type="scientific">Glossina pallidipes</name>
    <name type="common">Tsetse fly</name>
    <dbReference type="NCBI Taxonomy" id="7398"/>
    <lineage>
        <taxon>Eukaryota</taxon>
        <taxon>Metazoa</taxon>
        <taxon>Ecdysozoa</taxon>
        <taxon>Arthropoda</taxon>
        <taxon>Hexapoda</taxon>
        <taxon>Insecta</taxon>
        <taxon>Pterygota</taxon>
        <taxon>Neoptera</taxon>
        <taxon>Endopterygota</taxon>
        <taxon>Diptera</taxon>
        <taxon>Brachycera</taxon>
        <taxon>Muscomorpha</taxon>
        <taxon>Hippoboscoidea</taxon>
        <taxon>Glossinidae</taxon>
        <taxon>Glossina</taxon>
    </lineage>
</organism>
<name>A0A1A9ZD69_GLOPL</name>
<keyword evidence="3" id="KW-1185">Reference proteome</keyword>
<reference evidence="2" key="2">
    <citation type="submission" date="2020-05" db="UniProtKB">
        <authorList>
            <consortium name="EnsemblMetazoa"/>
        </authorList>
    </citation>
    <scope>IDENTIFICATION</scope>
    <source>
        <strain evidence="2">IAEA</strain>
    </source>
</reference>
<dbReference type="Proteomes" id="UP000092445">
    <property type="component" value="Unassembled WGS sequence"/>
</dbReference>
<dbReference type="VEuPathDB" id="VectorBase:GPAI011092"/>
<reference evidence="3" key="1">
    <citation type="submission" date="2014-03" db="EMBL/GenBank/DDBJ databases">
        <authorList>
            <person name="Aksoy S."/>
            <person name="Warren W."/>
            <person name="Wilson R.K."/>
        </authorList>
    </citation>
    <scope>NUCLEOTIDE SEQUENCE [LARGE SCALE GENOMIC DNA]</scope>
    <source>
        <strain evidence="3">IAEA</strain>
    </source>
</reference>
<evidence type="ECO:0000313" key="2">
    <source>
        <dbReference type="EnsemblMetazoa" id="GPAI011092-PA"/>
    </source>
</evidence>
<protein>
    <submittedName>
        <fullName evidence="2">Uncharacterized protein</fullName>
    </submittedName>
</protein>
<evidence type="ECO:0000313" key="3">
    <source>
        <dbReference type="Proteomes" id="UP000092445"/>
    </source>
</evidence>
<keyword evidence="1" id="KW-0472">Membrane</keyword>
<dbReference type="EnsemblMetazoa" id="GPAI011092-RA">
    <property type="protein sequence ID" value="GPAI011092-PA"/>
    <property type="gene ID" value="GPAI011092"/>
</dbReference>
<feature type="transmembrane region" description="Helical" evidence="1">
    <location>
        <begin position="52"/>
        <end position="72"/>
    </location>
</feature>
<sequence length="73" mass="8417">MKARESVEALKRREKSKFVTTKNERAVERAAQRYSQQYQQQQASINNNISNINFSVVAKFVSVALVAFARFAY</sequence>
<dbReference type="AlphaFoldDB" id="A0A1A9ZD69"/>